<gene>
    <name evidence="1" type="ORF">PDIGIT_LOCUS1458</name>
</gene>
<evidence type="ECO:0000313" key="1">
    <source>
        <dbReference type="EMBL" id="CAI6263865.1"/>
    </source>
</evidence>
<proteinExistence type="predicted"/>
<evidence type="ECO:0000313" key="2">
    <source>
        <dbReference type="Proteomes" id="UP001152607"/>
    </source>
</evidence>
<sequence>MGRDWRQRTNHGPLALHGRGLASVGHREPQDKALLLLAAAAASERERENTLALTRQPATLTIVYEVFQNSLPAISIQQEAINSRVFLFCPHSLLCSASSCTVCRRARPDPRAPESPCLLSSSCNSSSKTTCVLTHPLPSAVSNRRQSDKCSNRLTWAWAKASATWRAVLAPIRDRAPGSSS</sequence>
<reference evidence="1" key="1">
    <citation type="submission" date="2023-01" db="EMBL/GenBank/DDBJ databases">
        <authorList>
            <person name="Van Ghelder C."/>
            <person name="Rancurel C."/>
        </authorList>
    </citation>
    <scope>NUCLEOTIDE SEQUENCE</scope>
    <source>
        <strain evidence="1">CNCM I-4278</strain>
    </source>
</reference>
<accession>A0A9W4U397</accession>
<organism evidence="1 2">
    <name type="scientific">Periconia digitata</name>
    <dbReference type="NCBI Taxonomy" id="1303443"/>
    <lineage>
        <taxon>Eukaryota</taxon>
        <taxon>Fungi</taxon>
        <taxon>Dikarya</taxon>
        <taxon>Ascomycota</taxon>
        <taxon>Pezizomycotina</taxon>
        <taxon>Dothideomycetes</taxon>
        <taxon>Pleosporomycetidae</taxon>
        <taxon>Pleosporales</taxon>
        <taxon>Massarineae</taxon>
        <taxon>Periconiaceae</taxon>
        <taxon>Periconia</taxon>
    </lineage>
</organism>
<dbReference type="EMBL" id="CAOQHR010000001">
    <property type="protein sequence ID" value="CAI6263865.1"/>
    <property type="molecule type" value="Genomic_DNA"/>
</dbReference>
<dbReference type="AlphaFoldDB" id="A0A9W4U397"/>
<dbReference type="Proteomes" id="UP001152607">
    <property type="component" value="Unassembled WGS sequence"/>
</dbReference>
<name>A0A9W4U397_9PLEO</name>
<comment type="caution">
    <text evidence="1">The sequence shown here is derived from an EMBL/GenBank/DDBJ whole genome shotgun (WGS) entry which is preliminary data.</text>
</comment>
<keyword evidence="2" id="KW-1185">Reference proteome</keyword>
<protein>
    <submittedName>
        <fullName evidence="1">Uncharacterized protein</fullName>
    </submittedName>
</protein>